<evidence type="ECO:0000313" key="2">
    <source>
        <dbReference type="Proteomes" id="UP000886632"/>
    </source>
</evidence>
<proteinExistence type="predicted"/>
<name>A0A9D7T5A4_9MICO</name>
<dbReference type="Proteomes" id="UP000886632">
    <property type="component" value="Unassembled WGS sequence"/>
</dbReference>
<dbReference type="EMBL" id="JADKGK010000005">
    <property type="protein sequence ID" value="MBL0002887.1"/>
    <property type="molecule type" value="Genomic_DNA"/>
</dbReference>
<protein>
    <submittedName>
        <fullName evidence="1">Uncharacterized protein</fullName>
    </submittedName>
</protein>
<reference evidence="1" key="1">
    <citation type="submission" date="2020-10" db="EMBL/GenBank/DDBJ databases">
        <title>Connecting structure to function with the recovery of over 1000 high-quality activated sludge metagenome-assembled genomes encoding full-length rRNA genes using long-read sequencing.</title>
        <authorList>
            <person name="Singleton C.M."/>
            <person name="Petriglieri F."/>
            <person name="Kristensen J.M."/>
            <person name="Kirkegaard R.H."/>
            <person name="Michaelsen T.Y."/>
            <person name="Andersen M.H."/>
            <person name="Karst S.M."/>
            <person name="Dueholm M.S."/>
            <person name="Nielsen P.H."/>
            <person name="Albertsen M."/>
        </authorList>
    </citation>
    <scope>NUCLEOTIDE SEQUENCE</scope>
    <source>
        <strain evidence="1">Ribe_18-Q3-R11-54_MAXAC.001</strain>
    </source>
</reference>
<sequence>MLPDLGANPTTSRGWASDLLSGLGTTKLQSAAIGQFDGVGAGGPGSSIFGSADSRVNPWAFVLMLEGVTWFASSAARRLGETESKAAMPFTVFSSADGPIPGAVNEGARGELWAPVFAAVTAPHLTQIMREARAVWQGRAALRAAEMYGAVHTFGVDRGIDRFQRFGLLQRNGLAFVAVLLDTVEVSNRPTVSLAAAPIRRARGFDKAPGEATKRHTRVFDAAALNYLASPAPNACSAFWLPKPPWSWRRPGRNGAAQTCDHRVGRPEVARSWKPLQTCWLCRPRPGLLRGLPQRQPEVRPLVSDSGCVICSSEVSQGRAQLMRPWLRVWRPDP</sequence>
<accession>A0A9D7T5A4</accession>
<evidence type="ECO:0000313" key="1">
    <source>
        <dbReference type="EMBL" id="MBL0002887.1"/>
    </source>
</evidence>
<organism evidence="1 2">
    <name type="scientific">Candidatus Phosphoribacter hodrii</name>
    <dbReference type="NCBI Taxonomy" id="2953743"/>
    <lineage>
        <taxon>Bacteria</taxon>
        <taxon>Bacillati</taxon>
        <taxon>Actinomycetota</taxon>
        <taxon>Actinomycetes</taxon>
        <taxon>Micrococcales</taxon>
        <taxon>Dermatophilaceae</taxon>
        <taxon>Candidatus Phosphoribacter</taxon>
    </lineage>
</organism>
<gene>
    <name evidence="1" type="ORF">IPP00_02455</name>
</gene>
<dbReference type="AlphaFoldDB" id="A0A9D7T5A4"/>
<comment type="caution">
    <text evidence="1">The sequence shown here is derived from an EMBL/GenBank/DDBJ whole genome shotgun (WGS) entry which is preliminary data.</text>
</comment>